<proteinExistence type="predicted"/>
<keyword evidence="2" id="KW-0812">Transmembrane</keyword>
<reference evidence="3 4" key="1">
    <citation type="submission" date="2019-10" db="EMBL/GenBank/DDBJ databases">
        <title>Whole genome shotgun sequence of Streptomyces angustmyceticus NBRC 3934.</title>
        <authorList>
            <person name="Hosoyama A."/>
            <person name="Ichikawa N."/>
            <person name="Kimura A."/>
            <person name="Kitahashi Y."/>
            <person name="Komaki H."/>
            <person name="Uohara A."/>
        </authorList>
    </citation>
    <scope>NUCLEOTIDE SEQUENCE [LARGE SCALE GENOMIC DNA]</scope>
    <source>
        <strain evidence="3 4">NBRC 3934</strain>
    </source>
</reference>
<feature type="transmembrane region" description="Helical" evidence="2">
    <location>
        <begin position="7"/>
        <end position="24"/>
    </location>
</feature>
<name>A0A5J4LHT5_9ACTN</name>
<evidence type="ECO:0000313" key="3">
    <source>
        <dbReference type="EMBL" id="GES33663.1"/>
    </source>
</evidence>
<dbReference type="RefSeq" id="WP_086719655.1">
    <property type="nucleotide sequence ID" value="NZ_BLAG01000020.1"/>
</dbReference>
<dbReference type="Proteomes" id="UP000325598">
    <property type="component" value="Unassembled WGS sequence"/>
</dbReference>
<comment type="caution">
    <text evidence="3">The sequence shown here is derived from an EMBL/GenBank/DDBJ whole genome shotgun (WGS) entry which is preliminary data.</text>
</comment>
<protein>
    <submittedName>
        <fullName evidence="3">Uncharacterized protein</fullName>
    </submittedName>
</protein>
<evidence type="ECO:0000256" key="2">
    <source>
        <dbReference type="SAM" id="Phobius"/>
    </source>
</evidence>
<evidence type="ECO:0000313" key="4">
    <source>
        <dbReference type="Proteomes" id="UP000325598"/>
    </source>
</evidence>
<keyword evidence="4" id="KW-1185">Reference proteome</keyword>
<gene>
    <name evidence="3" type="ORF">San01_61510</name>
</gene>
<evidence type="ECO:0000256" key="1">
    <source>
        <dbReference type="SAM" id="MobiDB-lite"/>
    </source>
</evidence>
<dbReference type="AlphaFoldDB" id="A0A5J4LHT5"/>
<keyword evidence="2" id="KW-0472">Membrane</keyword>
<sequence length="93" mass="10456">MPTVVKRVFGVALIVAGVVLVAFFPDIEFLWFKGRPFGFVLTVLGVLDLLESFRRTKPRGIVEELRGDFGLESSGGRKRDEEEGKRDRDSRDG</sequence>
<dbReference type="EMBL" id="BLAG01000020">
    <property type="protein sequence ID" value="GES33663.1"/>
    <property type="molecule type" value="Genomic_DNA"/>
</dbReference>
<feature type="region of interest" description="Disordered" evidence="1">
    <location>
        <begin position="69"/>
        <end position="93"/>
    </location>
</feature>
<keyword evidence="2" id="KW-1133">Transmembrane helix</keyword>
<dbReference type="GeneID" id="96750193"/>
<dbReference type="OrthoDB" id="4479718at2"/>
<organism evidence="3 4">
    <name type="scientific">Streptomyces angustmyceticus</name>
    <dbReference type="NCBI Taxonomy" id="285578"/>
    <lineage>
        <taxon>Bacteria</taxon>
        <taxon>Bacillati</taxon>
        <taxon>Actinomycetota</taxon>
        <taxon>Actinomycetes</taxon>
        <taxon>Kitasatosporales</taxon>
        <taxon>Streptomycetaceae</taxon>
        <taxon>Streptomyces</taxon>
    </lineage>
</organism>
<accession>A0A5J4LHT5</accession>